<dbReference type="InterPro" id="IPR035983">
    <property type="entry name" value="Hect_E3_ubiquitin_ligase"/>
</dbReference>
<keyword evidence="9" id="KW-0492">Microsome</keyword>
<dbReference type="InterPro" id="IPR036396">
    <property type="entry name" value="Cyt_P450_sf"/>
</dbReference>
<evidence type="ECO:0000256" key="7">
    <source>
        <dbReference type="ARBA" id="ARBA00022786"/>
    </source>
</evidence>
<evidence type="ECO:0000313" key="18">
    <source>
        <dbReference type="Proteomes" id="UP000218231"/>
    </source>
</evidence>
<keyword evidence="18" id="KW-1185">Reference proteome</keyword>
<dbReference type="GO" id="GO:0004842">
    <property type="term" value="F:ubiquitin-protein transferase activity"/>
    <property type="evidence" value="ECO:0007669"/>
    <property type="project" value="InterPro"/>
</dbReference>
<keyword evidence="11 14" id="KW-0408">Iron</keyword>
<dbReference type="Gene3D" id="3.30.2160.10">
    <property type="entry name" value="Hect, E3 ligase catalytic domain"/>
    <property type="match status" value="1"/>
</dbReference>
<dbReference type="Gene3D" id="3.90.1750.10">
    <property type="entry name" value="Hect, E3 ligase catalytic domains"/>
    <property type="match status" value="1"/>
</dbReference>
<dbReference type="InterPro" id="IPR001128">
    <property type="entry name" value="Cyt_P450"/>
</dbReference>
<evidence type="ECO:0000256" key="12">
    <source>
        <dbReference type="ARBA" id="ARBA00023033"/>
    </source>
</evidence>
<dbReference type="PRINTS" id="PR00385">
    <property type="entry name" value="P450"/>
</dbReference>
<evidence type="ECO:0000256" key="1">
    <source>
        <dbReference type="ARBA" id="ARBA00001971"/>
    </source>
</evidence>
<dbReference type="UniPathway" id="UPA00143"/>
<dbReference type="PANTHER" id="PTHR24284">
    <property type="entry name" value="CYTOCHROME P450 FAMILY"/>
    <property type="match status" value="1"/>
</dbReference>
<dbReference type="SUPFAM" id="SSF56204">
    <property type="entry name" value="Hect, E3 ligase catalytic domain"/>
    <property type="match status" value="1"/>
</dbReference>
<dbReference type="InterPro" id="IPR000569">
    <property type="entry name" value="HECT_dom"/>
</dbReference>
<dbReference type="GO" id="GO:0016705">
    <property type="term" value="F:oxidoreductase activity, acting on paired donors, with incorporation or reduction of molecular oxygen"/>
    <property type="evidence" value="ECO:0007669"/>
    <property type="project" value="InterPro"/>
</dbReference>
<keyword evidence="10" id="KW-0560">Oxidoreductase</keyword>
<keyword evidence="6 14" id="KW-0479">Metal-binding</keyword>
<evidence type="ECO:0000256" key="15">
    <source>
        <dbReference type="PROSITE-ProRule" id="PRU00104"/>
    </source>
</evidence>
<dbReference type="EMBL" id="LIAE01006720">
    <property type="protein sequence ID" value="PAV85828.1"/>
    <property type="molecule type" value="Genomic_DNA"/>
</dbReference>
<comment type="caution">
    <text evidence="17">The sequence shown here is derived from an EMBL/GenBank/DDBJ whole genome shotgun (WGS) entry which is preliminary data.</text>
</comment>
<dbReference type="PRINTS" id="PR00463">
    <property type="entry name" value="EP450I"/>
</dbReference>
<organism evidence="17 18">
    <name type="scientific">Diploscapter pachys</name>
    <dbReference type="NCBI Taxonomy" id="2018661"/>
    <lineage>
        <taxon>Eukaryota</taxon>
        <taxon>Metazoa</taxon>
        <taxon>Ecdysozoa</taxon>
        <taxon>Nematoda</taxon>
        <taxon>Chromadorea</taxon>
        <taxon>Rhabditida</taxon>
        <taxon>Rhabditina</taxon>
        <taxon>Rhabditomorpha</taxon>
        <taxon>Rhabditoidea</taxon>
        <taxon>Rhabditidae</taxon>
        <taxon>Diploscapter</taxon>
    </lineage>
</organism>
<dbReference type="Pfam" id="PF00632">
    <property type="entry name" value="HECT"/>
    <property type="match status" value="1"/>
</dbReference>
<evidence type="ECO:0000256" key="3">
    <source>
        <dbReference type="ARBA" id="ARBA00004406"/>
    </source>
</evidence>
<dbReference type="SUPFAM" id="SSF48264">
    <property type="entry name" value="Cytochrome P450"/>
    <property type="match status" value="1"/>
</dbReference>
<evidence type="ECO:0000256" key="6">
    <source>
        <dbReference type="ARBA" id="ARBA00022723"/>
    </source>
</evidence>
<dbReference type="InterPro" id="IPR017972">
    <property type="entry name" value="Cyt_P450_CS"/>
</dbReference>
<comment type="subcellular location">
    <subcellularLocation>
        <location evidence="3">Endoplasmic reticulum membrane</location>
        <topology evidence="3">Peripheral membrane protein</topology>
    </subcellularLocation>
    <subcellularLocation>
        <location evidence="2">Microsome membrane</location>
        <topology evidence="2">Peripheral membrane protein</topology>
    </subcellularLocation>
</comment>
<dbReference type="GO" id="GO:0004497">
    <property type="term" value="F:monooxygenase activity"/>
    <property type="evidence" value="ECO:0007669"/>
    <property type="project" value="UniProtKB-KW"/>
</dbReference>
<keyword evidence="7 15" id="KW-0833">Ubl conjugation pathway</keyword>
<dbReference type="Gene3D" id="1.10.630.10">
    <property type="entry name" value="Cytochrome P450"/>
    <property type="match status" value="1"/>
</dbReference>
<comment type="cofactor">
    <cofactor evidence="1 14">
        <name>heme</name>
        <dbReference type="ChEBI" id="CHEBI:30413"/>
    </cofactor>
</comment>
<evidence type="ECO:0000256" key="14">
    <source>
        <dbReference type="PIRSR" id="PIRSR602401-1"/>
    </source>
</evidence>
<dbReference type="STRING" id="2018661.A0A2A2LIC5"/>
<dbReference type="SMART" id="SM00119">
    <property type="entry name" value="HECTc"/>
    <property type="match status" value="1"/>
</dbReference>
<dbReference type="PROSITE" id="PS50237">
    <property type="entry name" value="HECT"/>
    <property type="match status" value="1"/>
</dbReference>
<evidence type="ECO:0000256" key="13">
    <source>
        <dbReference type="ARBA" id="ARBA00023136"/>
    </source>
</evidence>
<gene>
    <name evidence="17" type="ORF">WR25_19425</name>
</gene>
<dbReference type="CDD" id="cd20617">
    <property type="entry name" value="CYP1_2-like"/>
    <property type="match status" value="1"/>
</dbReference>
<accession>A0A2A2LIC5</accession>
<feature type="binding site" description="axial binding residue" evidence="14">
    <location>
        <position position="1143"/>
    </location>
    <ligand>
        <name>heme</name>
        <dbReference type="ChEBI" id="CHEBI:30413"/>
    </ligand>
    <ligandPart>
        <name>Fe</name>
        <dbReference type="ChEBI" id="CHEBI:18248"/>
    </ligandPart>
</feature>
<evidence type="ECO:0000256" key="9">
    <source>
        <dbReference type="ARBA" id="ARBA00022848"/>
    </source>
</evidence>
<evidence type="ECO:0000256" key="11">
    <source>
        <dbReference type="ARBA" id="ARBA00023004"/>
    </source>
</evidence>
<keyword evidence="8" id="KW-0256">Endoplasmic reticulum</keyword>
<comment type="similarity">
    <text evidence="4">Belongs to the cytochrome P450 family.</text>
</comment>
<evidence type="ECO:0000256" key="10">
    <source>
        <dbReference type="ARBA" id="ARBA00023002"/>
    </source>
</evidence>
<keyword evidence="13" id="KW-0472">Membrane</keyword>
<evidence type="ECO:0000256" key="2">
    <source>
        <dbReference type="ARBA" id="ARBA00004174"/>
    </source>
</evidence>
<evidence type="ECO:0000256" key="5">
    <source>
        <dbReference type="ARBA" id="ARBA00022617"/>
    </source>
</evidence>
<dbReference type="FunFam" id="1.10.630.10:FF:000238">
    <property type="entry name" value="Cytochrome P450 2A6"/>
    <property type="match status" value="1"/>
</dbReference>
<dbReference type="Proteomes" id="UP000218231">
    <property type="component" value="Unassembled WGS sequence"/>
</dbReference>
<dbReference type="GO" id="GO:0020037">
    <property type="term" value="F:heme binding"/>
    <property type="evidence" value="ECO:0007669"/>
    <property type="project" value="InterPro"/>
</dbReference>
<keyword evidence="5 14" id="KW-0349">Heme</keyword>
<dbReference type="InterPro" id="IPR002401">
    <property type="entry name" value="Cyt_P450_E_grp-I"/>
</dbReference>
<evidence type="ECO:0000256" key="8">
    <source>
        <dbReference type="ARBA" id="ARBA00022824"/>
    </source>
</evidence>
<evidence type="ECO:0000256" key="4">
    <source>
        <dbReference type="ARBA" id="ARBA00010617"/>
    </source>
</evidence>
<evidence type="ECO:0000313" key="17">
    <source>
        <dbReference type="EMBL" id="PAV85828.1"/>
    </source>
</evidence>
<dbReference type="GO" id="GO:0005789">
    <property type="term" value="C:endoplasmic reticulum membrane"/>
    <property type="evidence" value="ECO:0007669"/>
    <property type="project" value="UniProtKB-SubCell"/>
</dbReference>
<reference evidence="17 18" key="1">
    <citation type="journal article" date="2017" name="Curr. Biol.">
        <title>Genome architecture and evolution of a unichromosomal asexual nematode.</title>
        <authorList>
            <person name="Fradin H."/>
            <person name="Zegar C."/>
            <person name="Gutwein M."/>
            <person name="Lucas J."/>
            <person name="Kovtun M."/>
            <person name="Corcoran D."/>
            <person name="Baugh L.R."/>
            <person name="Kiontke K."/>
            <person name="Gunsalus K."/>
            <person name="Fitch D.H."/>
            <person name="Piano F."/>
        </authorList>
    </citation>
    <scope>NUCLEOTIDE SEQUENCE [LARGE SCALE GENOMIC DNA]</scope>
    <source>
        <strain evidence="17">PF1309</strain>
    </source>
</reference>
<dbReference type="Gene3D" id="3.30.2410.10">
    <property type="entry name" value="Hect, E3 ligase catalytic domain"/>
    <property type="match status" value="1"/>
</dbReference>
<dbReference type="OrthoDB" id="271273at2759"/>
<feature type="active site" description="Glycyl thioester intermediate" evidence="15">
    <location>
        <position position="702"/>
    </location>
</feature>
<evidence type="ECO:0000259" key="16">
    <source>
        <dbReference type="PROSITE" id="PS50237"/>
    </source>
</evidence>
<dbReference type="GO" id="GO:0005506">
    <property type="term" value="F:iron ion binding"/>
    <property type="evidence" value="ECO:0007669"/>
    <property type="project" value="InterPro"/>
</dbReference>
<dbReference type="PANTHER" id="PTHR24284:SF1">
    <property type="entry name" value="CYTOCHROME P450 FAMILY"/>
    <property type="match status" value="1"/>
</dbReference>
<keyword evidence="12" id="KW-0503">Monooxygenase</keyword>
<dbReference type="AlphaFoldDB" id="A0A2A2LIC5"/>
<feature type="domain" description="HECT" evidence="16">
    <location>
        <begin position="373"/>
        <end position="707"/>
    </location>
</feature>
<dbReference type="PROSITE" id="PS00086">
    <property type="entry name" value="CYTOCHROME_P450"/>
    <property type="match status" value="1"/>
</dbReference>
<name>A0A2A2LIC5_9BILA</name>
<sequence length="1197" mass="134623">MHDLQLHDNGGIASGGGGNEILRGTQAVRHIQTNQIKLTLRRHPDCKDLQEYRREGSSSIKIDGLASVHSIERFLCQKGITQMEGQAEQAAVEVEERHRRRNVGVQIMIDNTPLPSDWSVLQAGDSSYKSALVAHVQPPPGQPLGTFLLLRSHQLFYRSVPPPEQTQTPFSVNPKVLLKDTAMECDKATNDKIWKEGLLPPPSSPLPPFLCSLSPLPDSLLSDPSLSALQLLRVLFGLNQHWFCLFEDHPNLPTTFDPILPANVFTSAKLSSKVTRQLSDFISVAAQQFPHWTKELVNFVPFAFPFSLRRSYLCLVCLGRDRAVYNFVRQSESDQRESAGSAEPSGRVAHRIERRKVEVQRDALVQSTLKAVNANLGDRALLEVSFSGEAGSGFGPTLEFYTVISREFQKADLAMWYGKETTKEEDADDTSTEYIRCPFGLFPRALLPSSAPSPSLLLHFRLLGRLLAQSLSDSRLFDLPLSPVLLHFLSSPSPFPCVSTSAHLSLLHQLDPHLFTSLHNLSLTSEEDFLHLETSFTLPGEESFELLQGGSRKQITKHNVKQFIQLVSFWLLSGGVSAQFHALRSGFSQLLDPSLLCIFVPAELDELFCGCGSSQSSQKNWSPTAIAQAIKPDHGYTHDSPQIKWLVSQLSSFDREQQRSFVQFVTGSPRLPVGGFSALSPPLTVARKSSADDSELPSAMTCLNYLKTVVCFIHFRTTVVLSSKISMLYLIALFLVLAAYYIRKFYDDVSKYPKGPTPLPLAGNLLTFPKDAYSRLHEVLSELSDKYGPVYTIFLPRPYVVITDFHLIKEALATKGDDFVGRSGLFPDRINMLDSTNGGVIFSQVLISMEDCLHHLDSLYAKSDQIDMRWPIQLFVGNVINQTLFGYHYPYGKCERFVQFVEGFNNQIACSRDSKLILLAQQYPWIRYIPYIGWKAVRRLESTSLPMMKHVEEDVQQSLKSYDPNSEPECFIHAYQKMIDKGVAEEINNQQMKMVAIDFFIAGMETTSTTLRWAMLFMADNQQVQDKVRKEIHAVFGTDRQPNVKERTNMPYTNATIQEIQRLCNLVAQNVIHRTTKDTSVGKYFIPNDTLIMAHLSHVLWHSPAYKDPKKFMPERFLMEDGVTPNMAAVEQCIPFSIGKRICAGEGLARLELFIGLVSILQRYKIEPLPGKKVDTEPIFSAILIPKQQKLKLTKLI</sequence>
<protein>
    <recommendedName>
        <fullName evidence="16">HECT domain-containing protein</fullName>
    </recommendedName>
</protein>
<proteinExistence type="inferred from homology"/>
<dbReference type="Pfam" id="PF00067">
    <property type="entry name" value="p450"/>
    <property type="match status" value="2"/>
</dbReference>
<dbReference type="GO" id="GO:0016567">
    <property type="term" value="P:protein ubiquitination"/>
    <property type="evidence" value="ECO:0007669"/>
    <property type="project" value="UniProtKB-UniPathway"/>
</dbReference>